<dbReference type="GO" id="GO:0009535">
    <property type="term" value="C:chloroplast thylakoid membrane"/>
    <property type="evidence" value="ECO:0007669"/>
    <property type="project" value="InterPro"/>
</dbReference>
<dbReference type="STRING" id="3694.A0A2K2BTV4"/>
<accession>A0A2K2BTV4</accession>
<comment type="caution">
    <text evidence="1">The sequence shown here is derived from an EMBL/GenBank/DDBJ whole genome shotgun (WGS) entry which is preliminary data.</text>
</comment>
<dbReference type="InterPro" id="IPR040340">
    <property type="entry name" value="CEST/Y3IP1"/>
</dbReference>
<dbReference type="FunCoup" id="A0A2K2BTV4">
    <property type="interactions" value="2324"/>
</dbReference>
<dbReference type="AlphaFoldDB" id="A0A2K2BTV4"/>
<keyword evidence="2" id="KW-1185">Reference proteome</keyword>
<gene>
    <name evidence="1" type="ORF">POPTR_001G078409v4</name>
</gene>
<name>A0A2K2BTV4_POPTR</name>
<dbReference type="PANTHER" id="PTHR33672">
    <property type="entry name" value="YCF3-INTERACTING PROTEIN 1, CHLOROPLASTIC"/>
    <property type="match status" value="1"/>
</dbReference>
<organism evidence="1 2">
    <name type="scientific">Populus trichocarpa</name>
    <name type="common">Western balsam poplar</name>
    <name type="synonym">Populus balsamifera subsp. trichocarpa</name>
    <dbReference type="NCBI Taxonomy" id="3694"/>
    <lineage>
        <taxon>Eukaryota</taxon>
        <taxon>Viridiplantae</taxon>
        <taxon>Streptophyta</taxon>
        <taxon>Embryophyta</taxon>
        <taxon>Tracheophyta</taxon>
        <taxon>Spermatophyta</taxon>
        <taxon>Magnoliopsida</taxon>
        <taxon>eudicotyledons</taxon>
        <taxon>Gunneridae</taxon>
        <taxon>Pentapetalae</taxon>
        <taxon>rosids</taxon>
        <taxon>fabids</taxon>
        <taxon>Malpighiales</taxon>
        <taxon>Salicaceae</taxon>
        <taxon>Saliceae</taxon>
        <taxon>Populus</taxon>
    </lineage>
</organism>
<evidence type="ECO:0000313" key="2">
    <source>
        <dbReference type="Proteomes" id="UP000006729"/>
    </source>
</evidence>
<dbReference type="Proteomes" id="UP000006729">
    <property type="component" value="Chromosome 1"/>
</dbReference>
<sequence>MSWSSLARATRRATNRNLLLSQFKSLHQNHHPFQQPIYNKRRCEIKKHFSTSYKVGGGYISYAPALVIRQLGGIQHIPRTVGLAEFSGFFKDQSAREVLETIKQDWSHLTLIQKESESLRDPSSSEGYEKWRNLTPITAPKKPCSEDGPSRIEEGSLKRKKISNEEDLMEQIERLQKELGKSKGDKAALERMMMEGDKSRGFLNEQLESKDAKIGMLELQLSKGKAILEESEKERGRLILDLMQSSSELEALKADFDGYQENVEYNQDKFLHVRAELLDRIEKYDELNKKYMMTESRLAELQEFERKGNEEEVFKADLAAKKVEIRMLKVKLDKEREKVKQLTKRLEVSEKHTEQIDTNNNTLNRNNMLLIEKMAKVDEQMDEAAIHARIIRANALRVGRDIFRYRQSLAETDAFLEKIENRGLAFLPVARDMDEEED</sequence>
<dbReference type="EMBL" id="CM009290">
    <property type="protein sequence ID" value="PNT53215.2"/>
    <property type="molecule type" value="Genomic_DNA"/>
</dbReference>
<evidence type="ECO:0000313" key="1">
    <source>
        <dbReference type="EMBL" id="PNT53215.2"/>
    </source>
</evidence>
<dbReference type="GO" id="GO:0080183">
    <property type="term" value="P:response to photooxidative stress"/>
    <property type="evidence" value="ECO:0007669"/>
    <property type="project" value="InterPro"/>
</dbReference>
<reference evidence="1 2" key="1">
    <citation type="journal article" date="2006" name="Science">
        <title>The genome of black cottonwood, Populus trichocarpa (Torr. &amp; Gray).</title>
        <authorList>
            <person name="Tuskan G.A."/>
            <person name="Difazio S."/>
            <person name="Jansson S."/>
            <person name="Bohlmann J."/>
            <person name="Grigoriev I."/>
            <person name="Hellsten U."/>
            <person name="Putnam N."/>
            <person name="Ralph S."/>
            <person name="Rombauts S."/>
            <person name="Salamov A."/>
            <person name="Schein J."/>
            <person name="Sterck L."/>
            <person name="Aerts A."/>
            <person name="Bhalerao R.R."/>
            <person name="Bhalerao R.P."/>
            <person name="Blaudez D."/>
            <person name="Boerjan W."/>
            <person name="Brun A."/>
            <person name="Brunner A."/>
            <person name="Busov V."/>
            <person name="Campbell M."/>
            <person name="Carlson J."/>
            <person name="Chalot M."/>
            <person name="Chapman J."/>
            <person name="Chen G.L."/>
            <person name="Cooper D."/>
            <person name="Coutinho P.M."/>
            <person name="Couturier J."/>
            <person name="Covert S."/>
            <person name="Cronk Q."/>
            <person name="Cunningham R."/>
            <person name="Davis J."/>
            <person name="Degroeve S."/>
            <person name="Dejardin A."/>
            <person name="Depamphilis C."/>
            <person name="Detter J."/>
            <person name="Dirks B."/>
            <person name="Dubchak I."/>
            <person name="Duplessis S."/>
            <person name="Ehlting J."/>
            <person name="Ellis B."/>
            <person name="Gendler K."/>
            <person name="Goodstein D."/>
            <person name="Gribskov M."/>
            <person name="Grimwood J."/>
            <person name="Groover A."/>
            <person name="Gunter L."/>
            <person name="Hamberger B."/>
            <person name="Heinze B."/>
            <person name="Helariutta Y."/>
            <person name="Henrissat B."/>
            <person name="Holligan D."/>
            <person name="Holt R."/>
            <person name="Huang W."/>
            <person name="Islam-Faridi N."/>
            <person name="Jones S."/>
            <person name="Jones-Rhoades M."/>
            <person name="Jorgensen R."/>
            <person name="Joshi C."/>
            <person name="Kangasjarvi J."/>
            <person name="Karlsson J."/>
            <person name="Kelleher C."/>
            <person name="Kirkpatrick R."/>
            <person name="Kirst M."/>
            <person name="Kohler A."/>
            <person name="Kalluri U."/>
            <person name="Larimer F."/>
            <person name="Leebens-Mack J."/>
            <person name="Leple J.C."/>
            <person name="Locascio P."/>
            <person name="Lou Y."/>
            <person name="Lucas S."/>
            <person name="Martin F."/>
            <person name="Montanini B."/>
            <person name="Napoli C."/>
            <person name="Nelson D.R."/>
            <person name="Nelson C."/>
            <person name="Nieminen K."/>
            <person name="Nilsson O."/>
            <person name="Pereda V."/>
            <person name="Peter G."/>
            <person name="Philippe R."/>
            <person name="Pilate G."/>
            <person name="Poliakov A."/>
            <person name="Razumovskaya J."/>
            <person name="Richardson P."/>
            <person name="Rinaldi C."/>
            <person name="Ritland K."/>
            <person name="Rouze P."/>
            <person name="Ryaboy D."/>
            <person name="Schmutz J."/>
            <person name="Schrader J."/>
            <person name="Segerman B."/>
            <person name="Shin H."/>
            <person name="Siddiqui A."/>
            <person name="Sterky F."/>
            <person name="Terry A."/>
            <person name="Tsai C.J."/>
            <person name="Uberbacher E."/>
            <person name="Unneberg P."/>
            <person name="Vahala J."/>
            <person name="Wall K."/>
            <person name="Wessler S."/>
            <person name="Yang G."/>
            <person name="Yin T."/>
            <person name="Douglas C."/>
            <person name="Marra M."/>
            <person name="Sandberg G."/>
            <person name="Van de Peer Y."/>
            <person name="Rokhsar D."/>
        </authorList>
    </citation>
    <scope>NUCLEOTIDE SEQUENCE [LARGE SCALE GENOMIC DNA]</scope>
    <source>
        <strain evidence="2">cv. Nisqually</strain>
    </source>
</reference>
<dbReference type="PANTHER" id="PTHR33672:SF3">
    <property type="entry name" value="YCF3-INTERACTING PROTEIN 1, CHLOROPLASTIC"/>
    <property type="match status" value="1"/>
</dbReference>
<evidence type="ECO:0008006" key="3">
    <source>
        <dbReference type="Google" id="ProtNLM"/>
    </source>
</evidence>
<dbReference type="InParanoid" id="A0A2K2BTV4"/>
<dbReference type="GO" id="GO:0048564">
    <property type="term" value="P:photosystem I assembly"/>
    <property type="evidence" value="ECO:0007669"/>
    <property type="project" value="InterPro"/>
</dbReference>
<protein>
    <recommendedName>
        <fullName evidence="3">Ycf3-interacting protein 1, chloroplastic</fullName>
    </recommendedName>
</protein>
<dbReference type="ExpressionAtlas" id="A0A2K2BTV4">
    <property type="expression patterns" value="differential"/>
</dbReference>
<proteinExistence type="predicted"/>